<gene>
    <name evidence="2" type="ORF">D0T11_20330</name>
</gene>
<dbReference type="EMBL" id="QYCN01000054">
    <property type="protein sequence ID" value="RIY05502.1"/>
    <property type="molecule type" value="Genomic_DNA"/>
</dbReference>
<keyword evidence="1" id="KW-0812">Transmembrane</keyword>
<reference evidence="2 3" key="1">
    <citation type="submission" date="2019-01" db="EMBL/GenBank/DDBJ databases">
        <title>Hymenobacter humicola sp. nov., isolated from soils in Antarctica.</title>
        <authorList>
            <person name="Sedlacek I."/>
            <person name="Holochova P."/>
            <person name="Kralova S."/>
            <person name="Pantucek R."/>
            <person name="Stankova E."/>
            <person name="Vrbovska V."/>
            <person name="Kristofova L."/>
            <person name="Svec P."/>
            <person name="Busse H.-J."/>
        </authorList>
    </citation>
    <scope>NUCLEOTIDE SEQUENCE [LARGE SCALE GENOMIC DNA]</scope>
    <source>
        <strain evidence="2 3">CCM 8852</strain>
    </source>
</reference>
<protein>
    <submittedName>
        <fullName evidence="2">Uncharacterized protein</fullName>
    </submittedName>
</protein>
<comment type="caution">
    <text evidence="2">The sequence shown here is derived from an EMBL/GenBank/DDBJ whole genome shotgun (WGS) entry which is preliminary data.</text>
</comment>
<evidence type="ECO:0000313" key="3">
    <source>
        <dbReference type="Proteomes" id="UP000284250"/>
    </source>
</evidence>
<keyword evidence="1" id="KW-0472">Membrane</keyword>
<keyword evidence="1" id="KW-1133">Transmembrane helix</keyword>
<proteinExistence type="predicted"/>
<keyword evidence="3" id="KW-1185">Reference proteome</keyword>
<sequence>MENTNNLKALTISLLLLLLTHQLDVLPWWGFIMPLFLFGVVINYLEWRVASFFVGFVAGFIVWTGANVYYDIQYDGLVLQKVALLFSLPKFVVFLIAGMLGGLLSGLALYSGKGLFSYQSASPVLED</sequence>
<name>A0A418QK41_9BACT</name>
<evidence type="ECO:0000313" key="2">
    <source>
        <dbReference type="EMBL" id="RIY05502.1"/>
    </source>
</evidence>
<evidence type="ECO:0000256" key="1">
    <source>
        <dbReference type="SAM" id="Phobius"/>
    </source>
</evidence>
<accession>A0A418QK41</accession>
<feature type="transmembrane region" description="Helical" evidence="1">
    <location>
        <begin position="26"/>
        <end position="45"/>
    </location>
</feature>
<organism evidence="2 3">
    <name type="scientific">Hymenobacter rubripertinctus</name>
    <dbReference type="NCBI Taxonomy" id="2029981"/>
    <lineage>
        <taxon>Bacteria</taxon>
        <taxon>Pseudomonadati</taxon>
        <taxon>Bacteroidota</taxon>
        <taxon>Cytophagia</taxon>
        <taxon>Cytophagales</taxon>
        <taxon>Hymenobacteraceae</taxon>
        <taxon>Hymenobacter</taxon>
    </lineage>
</organism>
<feature type="transmembrane region" description="Helical" evidence="1">
    <location>
        <begin position="52"/>
        <end position="70"/>
    </location>
</feature>
<dbReference type="AlphaFoldDB" id="A0A418QK41"/>
<feature type="transmembrane region" description="Helical" evidence="1">
    <location>
        <begin position="90"/>
        <end position="110"/>
    </location>
</feature>
<dbReference type="Proteomes" id="UP000284250">
    <property type="component" value="Unassembled WGS sequence"/>
</dbReference>